<dbReference type="PANTHER" id="PTHR15615">
    <property type="match status" value="1"/>
</dbReference>
<dbReference type="HOGENOM" id="CLU_025394_0_0_1"/>
<dbReference type="GO" id="GO:0005634">
    <property type="term" value="C:nucleus"/>
    <property type="evidence" value="ECO:0000318"/>
    <property type="project" value="GO_Central"/>
</dbReference>
<dbReference type="InParanoid" id="Q5K9M3"/>
<feature type="compositionally biased region" description="Pro residues" evidence="1">
    <location>
        <begin position="413"/>
        <end position="439"/>
    </location>
</feature>
<dbReference type="Pfam" id="PF08613">
    <property type="entry name" value="Cyclin"/>
    <property type="match status" value="1"/>
</dbReference>
<dbReference type="GO" id="GO:0016538">
    <property type="term" value="F:cyclin-dependent protein serine/threonine kinase regulator activity"/>
    <property type="evidence" value="ECO:0000318"/>
    <property type="project" value="GO_Central"/>
</dbReference>
<dbReference type="KEGG" id="cne:CNK01480"/>
<dbReference type="GO" id="GO:0019901">
    <property type="term" value="F:protein kinase binding"/>
    <property type="evidence" value="ECO:0007669"/>
    <property type="project" value="InterPro"/>
</dbReference>
<evidence type="ECO:0000313" key="3">
    <source>
        <dbReference type="Proteomes" id="UP000002149"/>
    </source>
</evidence>
<accession>Q5K9M3</accession>
<gene>
    <name evidence="2" type="ordered locus">CNK01480</name>
</gene>
<dbReference type="EMBL" id="AE017351">
    <property type="protein sequence ID" value="AAW46251.2"/>
    <property type="molecule type" value="Genomic_DNA"/>
</dbReference>
<dbReference type="InterPro" id="IPR013922">
    <property type="entry name" value="Cyclin_PHO80-like"/>
</dbReference>
<dbReference type="GeneID" id="3254549"/>
<dbReference type="Gene3D" id="1.10.472.10">
    <property type="entry name" value="Cyclin-like"/>
    <property type="match status" value="1"/>
</dbReference>
<feature type="region of interest" description="Disordered" evidence="1">
    <location>
        <begin position="1"/>
        <end position="41"/>
    </location>
</feature>
<dbReference type="AlphaFoldDB" id="Q5K9M3"/>
<proteinExistence type="predicted"/>
<feature type="compositionally biased region" description="Low complexity" evidence="1">
    <location>
        <begin position="29"/>
        <end position="39"/>
    </location>
</feature>
<dbReference type="InterPro" id="IPR036915">
    <property type="entry name" value="Cyclin-like_sf"/>
</dbReference>
<dbReference type="SUPFAM" id="SSF47954">
    <property type="entry name" value="Cyclin-like"/>
    <property type="match status" value="1"/>
</dbReference>
<dbReference type="Proteomes" id="UP000002149">
    <property type="component" value="Chromosome 11"/>
</dbReference>
<dbReference type="PANTHER" id="PTHR15615:SF27">
    <property type="entry name" value="PHO85 CYCLIN CLG1"/>
    <property type="match status" value="1"/>
</dbReference>
<keyword evidence="3" id="KW-1185">Reference proteome</keyword>
<evidence type="ECO:0000256" key="1">
    <source>
        <dbReference type="SAM" id="MobiDB-lite"/>
    </source>
</evidence>
<dbReference type="CDD" id="cd20557">
    <property type="entry name" value="CYCLIN_ScPCL1-like"/>
    <property type="match status" value="1"/>
</dbReference>
<evidence type="ECO:0008006" key="4">
    <source>
        <dbReference type="Google" id="ProtNLM"/>
    </source>
</evidence>
<evidence type="ECO:0000313" key="2">
    <source>
        <dbReference type="EMBL" id="AAW46251.2"/>
    </source>
</evidence>
<organism evidence="2 3">
    <name type="scientific">Cryptococcus deneoformans (strain JEC21 / ATCC MYA-565)</name>
    <name type="common">Cryptococcus neoformans var. neoformans serotype D</name>
    <dbReference type="NCBI Taxonomy" id="214684"/>
    <lineage>
        <taxon>Eukaryota</taxon>
        <taxon>Fungi</taxon>
        <taxon>Dikarya</taxon>
        <taxon>Basidiomycota</taxon>
        <taxon>Agaricomycotina</taxon>
        <taxon>Tremellomycetes</taxon>
        <taxon>Tremellales</taxon>
        <taxon>Cryptococcaceae</taxon>
        <taxon>Cryptococcus</taxon>
        <taxon>Cryptococcus neoformans species complex</taxon>
    </lineage>
</organism>
<sequence length="735" mass="81155">MGRTYPRPGQPHTSSSPFSMSPQYERPPTSTHTATSSSSLPVLATPPSFHLHSFSLIDRGLTGKLDHPLDPLGQHSKVRPTLPALPFPSLRKSHGFLPSIATQALAHYHFPSNYTPADTSQRISKNLISQAHSPFASPGALSLSPEVGRPKKKTKMDMNMAQTGSMAALPGIQTPLASYVAQMVVWLWYGQFQQQQPLSPISPSNSSIPDPFDPAYQPQRISQLMVQPSAVFSEFVARLLQVTMVSHSVTLVAILYVYRLKMRNMFYSTPGSENRPFVAALMLANKYLDDNTYTNATWSELAGIPLTEISRMETEFLVGLNYELGVEVDEYERWKMLLDEFMLSRGPGNAMPAAKHKWISGQTPFNPNLACTPTFSYNTRAKSASPPRRLRPDYAALPGSRKRSAADAFFPDSVPPPLHDNYLPVPPPSQPYSQEPPLPSLRTRPALVAQTSNSSLARSASLNRQLARLPSNFGGRRGSTGHVYPAPTPKEPALQYQQPSPSTYGQLVQAAMQTGWDSNRALLAPYDDSLAQPHLVPPEHLMFYSLAAEPQTGTAGQPRKAILRYQAPAVEHSFNYASHPSYPPYNPQASQASYPYQVPPPPDLSPQDVVMFDDHLRPPASYYPPGHADSHSETQGMYTPDPYIAAPVWRTPMQVGPQPAQFANAGPPGYVYNPYMPTTARWAGFTPATHGEPIYPGWTRTSDGVLYYHSEPQVEGPPVWTSRSEWSSPVSRFHM</sequence>
<dbReference type="STRING" id="214684.Q5K9M3"/>
<dbReference type="OrthoDB" id="244495at2759"/>
<dbReference type="eggNOG" id="ENOG502QWSP">
    <property type="taxonomic scope" value="Eukaryota"/>
</dbReference>
<dbReference type="RefSeq" id="XP_024513760.1">
    <property type="nucleotide sequence ID" value="XM_024658050.1"/>
</dbReference>
<dbReference type="VEuPathDB" id="FungiDB:CNK01480"/>
<name>Q5K9M3_CRYD1</name>
<dbReference type="PaxDb" id="214684-Q5K9M3"/>
<feature type="region of interest" description="Disordered" evidence="1">
    <location>
        <begin position="379"/>
        <end position="440"/>
    </location>
</feature>
<dbReference type="GO" id="GO:0000307">
    <property type="term" value="C:cyclin-dependent protein kinase holoenzyme complex"/>
    <property type="evidence" value="ECO:0000318"/>
    <property type="project" value="GO_Central"/>
</dbReference>
<reference evidence="2 3" key="1">
    <citation type="journal article" date="2005" name="Science">
        <title>The genome of the basidiomycetous yeast and human pathogen Cryptococcus neoformans.</title>
        <authorList>
            <person name="Loftus B.J."/>
            <person name="Fung E."/>
            <person name="Roncaglia P."/>
            <person name="Rowley D."/>
            <person name="Amedeo P."/>
            <person name="Bruno D."/>
            <person name="Vamathevan J."/>
            <person name="Miranda M."/>
            <person name="Anderson I.J."/>
            <person name="Fraser J.A."/>
            <person name="Allen J.E."/>
            <person name="Bosdet I.E."/>
            <person name="Brent M.R."/>
            <person name="Chiu R."/>
            <person name="Doering T.L."/>
            <person name="Donlin M.J."/>
            <person name="D'Souza C.A."/>
            <person name="Fox D.S."/>
            <person name="Grinberg V."/>
            <person name="Fu J."/>
            <person name="Fukushima M."/>
            <person name="Haas B.J."/>
            <person name="Huang J.C."/>
            <person name="Janbon G."/>
            <person name="Jones S.J."/>
            <person name="Koo H.L."/>
            <person name="Krzywinski M.I."/>
            <person name="Kwon-Chung J.K."/>
            <person name="Lengeler K.B."/>
            <person name="Maiti R."/>
            <person name="Marra M.A."/>
            <person name="Marra R.E."/>
            <person name="Mathewson C.A."/>
            <person name="Mitchell T.G."/>
            <person name="Pertea M."/>
            <person name="Riggs F.R."/>
            <person name="Salzberg S.L."/>
            <person name="Schein J.E."/>
            <person name="Shvartsbeyn A."/>
            <person name="Shin H."/>
            <person name="Shumway M."/>
            <person name="Specht C.A."/>
            <person name="Suh B.B."/>
            <person name="Tenney A."/>
            <person name="Utterback T.R."/>
            <person name="Wickes B.L."/>
            <person name="Wortman J.R."/>
            <person name="Wye N.H."/>
            <person name="Kronstad J.W."/>
            <person name="Lodge J.K."/>
            <person name="Heitman J."/>
            <person name="Davis R.W."/>
            <person name="Fraser C.M."/>
            <person name="Hyman R.W."/>
        </authorList>
    </citation>
    <scope>NUCLEOTIDE SEQUENCE [LARGE SCALE GENOMIC DNA]</scope>
    <source>
        <strain evidence="3">JEC21 / ATCC MYA-565</strain>
    </source>
</reference>
<protein>
    <recommendedName>
        <fullName evidence="4">Cyclin-like domain-containing protein</fullName>
    </recommendedName>
</protein>
<feature type="compositionally biased region" description="Polar residues" evidence="1">
    <location>
        <begin position="11"/>
        <end position="22"/>
    </location>
</feature>